<evidence type="ECO:0000313" key="7">
    <source>
        <dbReference type="Proteomes" id="UP000245942"/>
    </source>
</evidence>
<dbReference type="InterPro" id="IPR044890">
    <property type="entry name" value="TMEM14_sf"/>
</dbReference>
<gene>
    <name evidence="6" type="ORF">BCV69DRAFT_310769</name>
</gene>
<dbReference type="Pfam" id="PF03647">
    <property type="entry name" value="Tmemb_14"/>
    <property type="match status" value="1"/>
</dbReference>
<proteinExistence type="inferred from homology"/>
<keyword evidence="3" id="KW-0812">Transmembrane</keyword>
<sequence>MSEHPAFTMAALTSIGGTIGFLKTRSVPSLVAGVGVGVVYALAGTRIKSGQDYGYELAAANSLLLVGSSAPRFAKGPVPKGLTLIGTLALAFYGKKVYDFRA</sequence>
<comment type="subcellular location">
    <subcellularLocation>
        <location evidence="1">Membrane</location>
    </subcellularLocation>
</comment>
<keyword evidence="7" id="KW-1185">Reference proteome</keyword>
<evidence type="ECO:0000256" key="1">
    <source>
        <dbReference type="ARBA" id="ARBA00004370"/>
    </source>
</evidence>
<dbReference type="Proteomes" id="UP000245942">
    <property type="component" value="Unassembled WGS sequence"/>
</dbReference>
<accession>A0A316UDL5</accession>
<evidence type="ECO:0000313" key="6">
    <source>
        <dbReference type="EMBL" id="PWN23299.1"/>
    </source>
</evidence>
<dbReference type="GO" id="GO:0016020">
    <property type="term" value="C:membrane"/>
    <property type="evidence" value="ECO:0007669"/>
    <property type="project" value="UniProtKB-SubCell"/>
</dbReference>
<keyword evidence="4" id="KW-1133">Transmembrane helix</keyword>
<dbReference type="EMBL" id="KZ819322">
    <property type="protein sequence ID" value="PWN23299.1"/>
    <property type="molecule type" value="Genomic_DNA"/>
</dbReference>
<dbReference type="InterPro" id="IPR005349">
    <property type="entry name" value="TMEM14"/>
</dbReference>
<protein>
    <recommendedName>
        <fullName evidence="8">TMEM14-domain-containing protein</fullName>
    </recommendedName>
</protein>
<evidence type="ECO:0000256" key="3">
    <source>
        <dbReference type="ARBA" id="ARBA00022692"/>
    </source>
</evidence>
<dbReference type="PANTHER" id="PTHR12668:SF53">
    <property type="entry name" value="TMEM14 PROTEIN HOMOLOG YJR085C"/>
    <property type="match status" value="1"/>
</dbReference>
<organism evidence="6 7">
    <name type="scientific">Pseudomicrostroma glucosiphilum</name>
    <dbReference type="NCBI Taxonomy" id="1684307"/>
    <lineage>
        <taxon>Eukaryota</taxon>
        <taxon>Fungi</taxon>
        <taxon>Dikarya</taxon>
        <taxon>Basidiomycota</taxon>
        <taxon>Ustilaginomycotina</taxon>
        <taxon>Exobasidiomycetes</taxon>
        <taxon>Microstromatales</taxon>
        <taxon>Microstromatales incertae sedis</taxon>
        <taxon>Pseudomicrostroma</taxon>
    </lineage>
</organism>
<evidence type="ECO:0000256" key="4">
    <source>
        <dbReference type="ARBA" id="ARBA00022989"/>
    </source>
</evidence>
<dbReference type="AlphaFoldDB" id="A0A316UDL5"/>
<dbReference type="RefSeq" id="XP_025350459.1">
    <property type="nucleotide sequence ID" value="XM_025494815.1"/>
</dbReference>
<dbReference type="Gene3D" id="1.10.10.1740">
    <property type="entry name" value="Transmembrane protein 14-like"/>
    <property type="match status" value="1"/>
</dbReference>
<evidence type="ECO:0000256" key="5">
    <source>
        <dbReference type="ARBA" id="ARBA00023136"/>
    </source>
</evidence>
<comment type="similarity">
    <text evidence="2">Belongs to the TMEM14 family.</text>
</comment>
<name>A0A316UDL5_9BASI</name>
<reference evidence="6 7" key="1">
    <citation type="journal article" date="2018" name="Mol. Biol. Evol.">
        <title>Broad Genomic Sampling Reveals a Smut Pathogenic Ancestry of the Fungal Clade Ustilaginomycotina.</title>
        <authorList>
            <person name="Kijpornyongpan T."/>
            <person name="Mondo S.J."/>
            <person name="Barry K."/>
            <person name="Sandor L."/>
            <person name="Lee J."/>
            <person name="Lipzen A."/>
            <person name="Pangilinan J."/>
            <person name="LaButti K."/>
            <person name="Hainaut M."/>
            <person name="Henrissat B."/>
            <person name="Grigoriev I.V."/>
            <person name="Spatafora J.W."/>
            <person name="Aime M.C."/>
        </authorList>
    </citation>
    <scope>NUCLEOTIDE SEQUENCE [LARGE SCALE GENOMIC DNA]</scope>
    <source>
        <strain evidence="6 7">MCA 4718</strain>
    </source>
</reference>
<keyword evidence="5" id="KW-0472">Membrane</keyword>
<dbReference type="PANTHER" id="PTHR12668">
    <property type="entry name" value="TRANSMEMBRANE PROTEIN 14, 15"/>
    <property type="match status" value="1"/>
</dbReference>
<dbReference type="OrthoDB" id="5620at2759"/>
<evidence type="ECO:0008006" key="8">
    <source>
        <dbReference type="Google" id="ProtNLM"/>
    </source>
</evidence>
<dbReference type="GeneID" id="37016549"/>
<evidence type="ECO:0000256" key="2">
    <source>
        <dbReference type="ARBA" id="ARBA00007590"/>
    </source>
</evidence>